<protein>
    <submittedName>
        <fullName evidence="2">Uncharacterized protein</fullName>
    </submittedName>
</protein>
<name>A0A9Q0Y6X4_9SAUR</name>
<dbReference type="Proteomes" id="UP001142489">
    <property type="component" value="Unassembled WGS sequence"/>
</dbReference>
<reference evidence="2" key="1">
    <citation type="journal article" date="2023" name="DNA Res.">
        <title>Chromosome-level genome assembly of Phrynocephalus forsythii using third-generation DNA sequencing and Hi-C analysis.</title>
        <authorList>
            <person name="Qi Y."/>
            <person name="Zhao W."/>
            <person name="Zhao Y."/>
            <person name="Niu C."/>
            <person name="Cao S."/>
            <person name="Zhang Y."/>
        </authorList>
    </citation>
    <scope>NUCLEOTIDE SEQUENCE</scope>
    <source>
        <tissue evidence="2">Muscle</tissue>
    </source>
</reference>
<evidence type="ECO:0000313" key="3">
    <source>
        <dbReference type="Proteomes" id="UP001142489"/>
    </source>
</evidence>
<feature type="compositionally biased region" description="Basic and acidic residues" evidence="1">
    <location>
        <begin position="35"/>
        <end position="55"/>
    </location>
</feature>
<proteinExistence type="predicted"/>
<keyword evidence="3" id="KW-1185">Reference proteome</keyword>
<sequence length="73" mass="8182">MGGENVLLEENEGPLREQKEGGDSLEGLQPPAMEQEAKPLDLKAPSIDDTRRESLRNTVMNMRQCRAKEEEEG</sequence>
<feature type="region of interest" description="Disordered" evidence="1">
    <location>
        <begin position="1"/>
        <end position="73"/>
    </location>
</feature>
<organism evidence="2 3">
    <name type="scientific">Phrynocephalus forsythii</name>
    <dbReference type="NCBI Taxonomy" id="171643"/>
    <lineage>
        <taxon>Eukaryota</taxon>
        <taxon>Metazoa</taxon>
        <taxon>Chordata</taxon>
        <taxon>Craniata</taxon>
        <taxon>Vertebrata</taxon>
        <taxon>Euteleostomi</taxon>
        <taxon>Lepidosauria</taxon>
        <taxon>Squamata</taxon>
        <taxon>Bifurcata</taxon>
        <taxon>Unidentata</taxon>
        <taxon>Episquamata</taxon>
        <taxon>Toxicofera</taxon>
        <taxon>Iguania</taxon>
        <taxon>Acrodonta</taxon>
        <taxon>Agamidae</taxon>
        <taxon>Agaminae</taxon>
        <taxon>Phrynocephalus</taxon>
    </lineage>
</organism>
<evidence type="ECO:0000256" key="1">
    <source>
        <dbReference type="SAM" id="MobiDB-lite"/>
    </source>
</evidence>
<feature type="compositionally biased region" description="Basic and acidic residues" evidence="1">
    <location>
        <begin position="13"/>
        <end position="22"/>
    </location>
</feature>
<comment type="caution">
    <text evidence="2">The sequence shown here is derived from an EMBL/GenBank/DDBJ whole genome shotgun (WGS) entry which is preliminary data.</text>
</comment>
<dbReference type="EMBL" id="JAPFRF010000001">
    <property type="protein sequence ID" value="KAJ7344111.1"/>
    <property type="molecule type" value="Genomic_DNA"/>
</dbReference>
<evidence type="ECO:0000313" key="2">
    <source>
        <dbReference type="EMBL" id="KAJ7344111.1"/>
    </source>
</evidence>
<accession>A0A9Q0Y6X4</accession>
<gene>
    <name evidence="2" type="ORF">JRQ81_000061</name>
</gene>
<dbReference type="AlphaFoldDB" id="A0A9Q0Y6X4"/>